<proteinExistence type="predicted"/>
<comment type="caution">
    <text evidence="2">The sequence shown here is derived from an EMBL/GenBank/DDBJ whole genome shotgun (WGS) entry which is preliminary data.</text>
</comment>
<evidence type="ECO:0000313" key="2">
    <source>
        <dbReference type="EMBL" id="KAF6364747.1"/>
    </source>
</evidence>
<dbReference type="AlphaFoldDB" id="A0A7J7YRU3"/>
<feature type="region of interest" description="Disordered" evidence="1">
    <location>
        <begin position="42"/>
        <end position="77"/>
    </location>
</feature>
<reference evidence="2 3" key="1">
    <citation type="journal article" date="2020" name="Nature">
        <title>Six reference-quality genomes reveal evolution of bat adaptations.</title>
        <authorList>
            <person name="Jebb D."/>
            <person name="Huang Z."/>
            <person name="Pippel M."/>
            <person name="Hughes G.M."/>
            <person name="Lavrichenko K."/>
            <person name="Devanna P."/>
            <person name="Winkler S."/>
            <person name="Jermiin L.S."/>
            <person name="Skirmuntt E.C."/>
            <person name="Katzourakis A."/>
            <person name="Burkitt-Gray L."/>
            <person name="Ray D.A."/>
            <person name="Sullivan K.A.M."/>
            <person name="Roscito J.G."/>
            <person name="Kirilenko B.M."/>
            <person name="Davalos L.M."/>
            <person name="Corthals A.P."/>
            <person name="Power M.L."/>
            <person name="Jones G."/>
            <person name="Ransome R.D."/>
            <person name="Dechmann D.K.N."/>
            <person name="Locatelli A.G."/>
            <person name="Puechmaille S.J."/>
            <person name="Fedrigo O."/>
            <person name="Jarvis E.D."/>
            <person name="Hiller M."/>
            <person name="Vernes S.C."/>
            <person name="Myers E.W."/>
            <person name="Teeling E.C."/>
        </authorList>
    </citation>
    <scope>NUCLEOTIDE SEQUENCE [LARGE SCALE GENOMIC DNA]</scope>
    <source>
        <strain evidence="2">MRhiFer1</strain>
        <tissue evidence="2">Lung</tissue>
    </source>
</reference>
<evidence type="ECO:0000313" key="3">
    <source>
        <dbReference type="Proteomes" id="UP000585614"/>
    </source>
</evidence>
<gene>
    <name evidence="2" type="ORF">mRhiFer1_009871</name>
</gene>
<dbReference type="Proteomes" id="UP000585614">
    <property type="component" value="Unassembled WGS sequence"/>
</dbReference>
<organism evidence="2 3">
    <name type="scientific">Rhinolophus ferrumequinum</name>
    <name type="common">Greater horseshoe bat</name>
    <dbReference type="NCBI Taxonomy" id="59479"/>
    <lineage>
        <taxon>Eukaryota</taxon>
        <taxon>Metazoa</taxon>
        <taxon>Chordata</taxon>
        <taxon>Craniata</taxon>
        <taxon>Vertebrata</taxon>
        <taxon>Euteleostomi</taxon>
        <taxon>Mammalia</taxon>
        <taxon>Eutheria</taxon>
        <taxon>Laurasiatheria</taxon>
        <taxon>Chiroptera</taxon>
        <taxon>Yinpterochiroptera</taxon>
        <taxon>Rhinolophoidea</taxon>
        <taxon>Rhinolophidae</taxon>
        <taxon>Rhinolophinae</taxon>
        <taxon>Rhinolophus</taxon>
    </lineage>
</organism>
<name>A0A7J7YRU3_RHIFE</name>
<protein>
    <submittedName>
        <fullName evidence="2">Uncharacterized protein</fullName>
    </submittedName>
</protein>
<sequence length="125" mass="13595">MEAQAKHDHVLGNGGSFVCGSNVMSCLYRALWSSGVRTETFASPTTSVNKGKYAPPQSRTEPAKSGYPRTSGSRPGKSLASALAMVVEWNRKWPARWEPGQAQEDGRLVGTLPFLEREPSSYHLG</sequence>
<evidence type="ECO:0000256" key="1">
    <source>
        <dbReference type="SAM" id="MobiDB-lite"/>
    </source>
</evidence>
<accession>A0A7J7YRU3</accession>
<dbReference type="EMBL" id="JACAGC010000005">
    <property type="protein sequence ID" value="KAF6364747.1"/>
    <property type="molecule type" value="Genomic_DNA"/>
</dbReference>